<name>A0ABW8Z9Y5_9BURK</name>
<accession>A0ABW8Z9Y5</accession>
<proteinExistence type="predicted"/>
<dbReference type="PANTHER" id="PTHR38593:SF1">
    <property type="entry name" value="BLR2558 PROTEIN"/>
    <property type="match status" value="1"/>
</dbReference>
<dbReference type="RefSeq" id="WP_408169038.1">
    <property type="nucleotide sequence ID" value="NZ_JAQQFR010000010.1"/>
</dbReference>
<protein>
    <submittedName>
        <fullName evidence="2">DUF4142 domain-containing protein</fullName>
    </submittedName>
</protein>
<dbReference type="EMBL" id="JAQQFR010000010">
    <property type="protein sequence ID" value="MFL9879954.1"/>
    <property type="molecule type" value="Genomic_DNA"/>
</dbReference>
<dbReference type="Pfam" id="PF13628">
    <property type="entry name" value="DUF4142"/>
    <property type="match status" value="1"/>
</dbReference>
<feature type="domain" description="DUF4142" evidence="1">
    <location>
        <begin position="50"/>
        <end position="186"/>
    </location>
</feature>
<evidence type="ECO:0000259" key="1">
    <source>
        <dbReference type="Pfam" id="PF13628"/>
    </source>
</evidence>
<gene>
    <name evidence="2" type="ORF">PQR63_16255</name>
</gene>
<keyword evidence="3" id="KW-1185">Reference proteome</keyword>
<dbReference type="Gene3D" id="1.20.1260.10">
    <property type="match status" value="1"/>
</dbReference>
<comment type="caution">
    <text evidence="2">The sequence shown here is derived from an EMBL/GenBank/DDBJ whole genome shotgun (WGS) entry which is preliminary data.</text>
</comment>
<reference evidence="2 3" key="1">
    <citation type="journal article" date="2024" name="Chem. Sci.">
        <title>Discovery of megapolipeptins by genome mining of a Burkholderiales bacteria collection.</title>
        <authorList>
            <person name="Paulo B.S."/>
            <person name="Recchia M.J.J."/>
            <person name="Lee S."/>
            <person name="Fergusson C.H."/>
            <person name="Romanowski S.B."/>
            <person name="Hernandez A."/>
            <person name="Krull N."/>
            <person name="Liu D.Y."/>
            <person name="Cavanagh H."/>
            <person name="Bos A."/>
            <person name="Gray C.A."/>
            <person name="Murphy B.T."/>
            <person name="Linington R.G."/>
            <person name="Eustaquio A.S."/>
        </authorList>
    </citation>
    <scope>NUCLEOTIDE SEQUENCE [LARGE SCALE GENOMIC DNA]</scope>
    <source>
        <strain evidence="2 3">RL21-008-BIB-B</strain>
    </source>
</reference>
<evidence type="ECO:0000313" key="2">
    <source>
        <dbReference type="EMBL" id="MFL9879954.1"/>
    </source>
</evidence>
<sequence length="194" mass="21149">MSQPLFRPQVRMQSARRSGTMFKILGLTAISVAGLALAINHARADELPRSDKSFINSAAEAGNAEVKASKIALEKTTNPDVKDFATLMVDEHTTVGDNLKKLAASKNLEVPTEPSMAQRAKIAVLEKLDGATFDKQYVRMIGVAAHKDAVKLFRKNATEAKDPDVKDFAAKTLPNLEHHLEMANALKTKLDAKK</sequence>
<dbReference type="InterPro" id="IPR025419">
    <property type="entry name" value="DUF4142"/>
</dbReference>
<dbReference type="InterPro" id="IPR012347">
    <property type="entry name" value="Ferritin-like"/>
</dbReference>
<dbReference type="Proteomes" id="UP001629214">
    <property type="component" value="Unassembled WGS sequence"/>
</dbReference>
<organism evidence="2 3">
    <name type="scientific">Herbaspirillum rhizosphaerae</name>
    <dbReference type="NCBI Taxonomy" id="346179"/>
    <lineage>
        <taxon>Bacteria</taxon>
        <taxon>Pseudomonadati</taxon>
        <taxon>Pseudomonadota</taxon>
        <taxon>Betaproteobacteria</taxon>
        <taxon>Burkholderiales</taxon>
        <taxon>Oxalobacteraceae</taxon>
        <taxon>Herbaspirillum</taxon>
    </lineage>
</organism>
<dbReference type="PANTHER" id="PTHR38593">
    <property type="entry name" value="BLR2558 PROTEIN"/>
    <property type="match status" value="1"/>
</dbReference>
<evidence type="ECO:0000313" key="3">
    <source>
        <dbReference type="Proteomes" id="UP001629214"/>
    </source>
</evidence>